<keyword evidence="3 6" id="KW-0812">Transmembrane</keyword>
<evidence type="ECO:0008006" key="10">
    <source>
        <dbReference type="Google" id="ProtNLM"/>
    </source>
</evidence>
<dbReference type="EMBL" id="JAVFKY010000005">
    <property type="protein sequence ID" value="KAK5575767.1"/>
    <property type="molecule type" value="Genomic_DNA"/>
</dbReference>
<dbReference type="PANTHER" id="PTHR21659">
    <property type="entry name" value="HYDROPHOBIC PROTEIN RCI2 LOW TEMPERATURE AND SALT RESPONSIVE PROTEIN LTI6 -RELATED"/>
    <property type="match status" value="1"/>
</dbReference>
<accession>A0AAN7YU55</accession>
<sequence>MGHALGTILLLILAFFLSPLAVLIERGCGSSFVINVLLFILGVVPGIIHAFWVILSDR</sequence>
<keyword evidence="7" id="KW-0732">Signal</keyword>
<organism evidence="8 9">
    <name type="scientific">Dictyostelium firmibasis</name>
    <dbReference type="NCBI Taxonomy" id="79012"/>
    <lineage>
        <taxon>Eukaryota</taxon>
        <taxon>Amoebozoa</taxon>
        <taxon>Evosea</taxon>
        <taxon>Eumycetozoa</taxon>
        <taxon>Dictyostelia</taxon>
        <taxon>Dictyosteliales</taxon>
        <taxon>Dictyosteliaceae</taxon>
        <taxon>Dictyostelium</taxon>
    </lineage>
</organism>
<comment type="similarity">
    <text evidence="2">Belongs to the UPF0057 (PMP3) family.</text>
</comment>
<dbReference type="InterPro" id="IPR000612">
    <property type="entry name" value="PMP3"/>
</dbReference>
<dbReference type="PANTHER" id="PTHR21659:SF42">
    <property type="entry name" value="UPF0057 MEMBRANE PROTEIN ZK632.10-RELATED"/>
    <property type="match status" value="1"/>
</dbReference>
<comment type="caution">
    <text evidence="8">The sequence shown here is derived from an EMBL/GenBank/DDBJ whole genome shotgun (WGS) entry which is preliminary data.</text>
</comment>
<comment type="subcellular location">
    <subcellularLocation>
        <location evidence="1">Membrane</location>
    </subcellularLocation>
</comment>
<keyword evidence="9" id="KW-1185">Reference proteome</keyword>
<keyword evidence="4 6" id="KW-1133">Transmembrane helix</keyword>
<name>A0AAN7YU55_9MYCE</name>
<feature type="chain" id="PRO_5042974664" description="YqaE/Pmp3 family membrane protein" evidence="7">
    <location>
        <begin position="22"/>
        <end position="58"/>
    </location>
</feature>
<evidence type="ECO:0000256" key="2">
    <source>
        <dbReference type="ARBA" id="ARBA00009530"/>
    </source>
</evidence>
<feature type="transmembrane region" description="Helical" evidence="6">
    <location>
        <begin position="33"/>
        <end position="55"/>
    </location>
</feature>
<protein>
    <recommendedName>
        <fullName evidence="10">YqaE/Pmp3 family membrane protein</fullName>
    </recommendedName>
</protein>
<proteinExistence type="inferred from homology"/>
<dbReference type="AlphaFoldDB" id="A0AAN7YU55"/>
<evidence type="ECO:0000256" key="3">
    <source>
        <dbReference type="ARBA" id="ARBA00022692"/>
    </source>
</evidence>
<dbReference type="GO" id="GO:0016020">
    <property type="term" value="C:membrane"/>
    <property type="evidence" value="ECO:0007669"/>
    <property type="project" value="UniProtKB-SubCell"/>
</dbReference>
<dbReference type="Pfam" id="PF01679">
    <property type="entry name" value="Pmp3"/>
    <property type="match status" value="1"/>
</dbReference>
<evidence type="ECO:0000313" key="9">
    <source>
        <dbReference type="Proteomes" id="UP001344447"/>
    </source>
</evidence>
<evidence type="ECO:0000256" key="5">
    <source>
        <dbReference type="ARBA" id="ARBA00023136"/>
    </source>
</evidence>
<gene>
    <name evidence="8" type="ORF">RB653_006901</name>
</gene>
<feature type="signal peptide" evidence="7">
    <location>
        <begin position="1"/>
        <end position="21"/>
    </location>
</feature>
<reference evidence="8 9" key="1">
    <citation type="submission" date="2023-11" db="EMBL/GenBank/DDBJ databases">
        <title>Dfirmibasis_genome.</title>
        <authorList>
            <person name="Edelbroek B."/>
            <person name="Kjellin J."/>
            <person name="Jerlstrom-Hultqvist J."/>
            <person name="Soderbom F."/>
        </authorList>
    </citation>
    <scope>NUCLEOTIDE SEQUENCE [LARGE SCALE GENOMIC DNA]</scope>
    <source>
        <strain evidence="8 9">TNS-C-14</strain>
    </source>
</reference>
<evidence type="ECO:0000256" key="6">
    <source>
        <dbReference type="SAM" id="Phobius"/>
    </source>
</evidence>
<keyword evidence="5 6" id="KW-0472">Membrane</keyword>
<evidence type="ECO:0000256" key="4">
    <source>
        <dbReference type="ARBA" id="ARBA00022989"/>
    </source>
</evidence>
<evidence type="ECO:0000313" key="8">
    <source>
        <dbReference type="EMBL" id="KAK5575767.1"/>
    </source>
</evidence>
<dbReference type="Proteomes" id="UP001344447">
    <property type="component" value="Unassembled WGS sequence"/>
</dbReference>
<evidence type="ECO:0000256" key="7">
    <source>
        <dbReference type="SAM" id="SignalP"/>
    </source>
</evidence>
<evidence type="ECO:0000256" key="1">
    <source>
        <dbReference type="ARBA" id="ARBA00004370"/>
    </source>
</evidence>